<feature type="compositionally biased region" description="Low complexity" evidence="1">
    <location>
        <begin position="22"/>
        <end position="57"/>
    </location>
</feature>
<evidence type="ECO:0000313" key="3">
    <source>
        <dbReference type="Proteomes" id="UP001526430"/>
    </source>
</evidence>
<dbReference type="EMBL" id="JAPFQI010000002">
    <property type="protein sequence ID" value="MCW8085065.1"/>
    <property type="molecule type" value="Genomic_DNA"/>
</dbReference>
<dbReference type="RefSeq" id="WP_301588912.1">
    <property type="nucleotide sequence ID" value="NZ_JAPFQI010000002.1"/>
</dbReference>
<evidence type="ECO:0000313" key="2">
    <source>
        <dbReference type="EMBL" id="MCW8085065.1"/>
    </source>
</evidence>
<dbReference type="Proteomes" id="UP001526430">
    <property type="component" value="Unassembled WGS sequence"/>
</dbReference>
<feature type="compositionally biased region" description="Polar residues" evidence="1">
    <location>
        <begin position="65"/>
        <end position="74"/>
    </location>
</feature>
<comment type="caution">
    <text evidence="2">The sequence shown here is derived from an EMBL/GenBank/DDBJ whole genome shotgun (WGS) entry which is preliminary data.</text>
</comment>
<proteinExistence type="predicted"/>
<accession>A0ABT3NSC6</accession>
<name>A0ABT3NSC6_9PROT</name>
<keyword evidence="3" id="KW-1185">Reference proteome</keyword>
<feature type="compositionally biased region" description="Polar residues" evidence="1">
    <location>
        <begin position="89"/>
        <end position="99"/>
    </location>
</feature>
<protein>
    <submittedName>
        <fullName evidence="2">Uncharacterized protein</fullName>
    </submittedName>
</protein>
<sequence>MAEARGDARGTVQSQKPSRPVAAPVRNASRSAAPARAAAGPAASSARQQASRQAPARNGRATARQAATTNSRMQVAQRGRSTAPVPYSRHQTAASQGLRQSAMATCTMRGGRRVCAPAAAAQPRNVSFRWGSDLPPMTMAQTSCPDGTMATMALGHTDVIRCVPL</sequence>
<gene>
    <name evidence="2" type="ORF">OF850_05450</name>
</gene>
<feature type="region of interest" description="Disordered" evidence="1">
    <location>
        <begin position="1"/>
        <end position="99"/>
    </location>
</feature>
<reference evidence="2 3" key="1">
    <citation type="submission" date="2022-10" db="EMBL/GenBank/DDBJ databases">
        <title>Roseococcus glaciei nov., sp. nov., isolated from glacier.</title>
        <authorList>
            <person name="Liu Q."/>
            <person name="Xin Y.-H."/>
        </authorList>
    </citation>
    <scope>NUCLEOTIDE SEQUENCE [LARGE SCALE GENOMIC DNA]</scope>
    <source>
        <strain evidence="2 3">MDT2-1-1</strain>
    </source>
</reference>
<evidence type="ECO:0000256" key="1">
    <source>
        <dbReference type="SAM" id="MobiDB-lite"/>
    </source>
</evidence>
<organism evidence="2 3">
    <name type="scientific">Sabulicella glaciei</name>
    <dbReference type="NCBI Taxonomy" id="2984948"/>
    <lineage>
        <taxon>Bacteria</taxon>
        <taxon>Pseudomonadati</taxon>
        <taxon>Pseudomonadota</taxon>
        <taxon>Alphaproteobacteria</taxon>
        <taxon>Acetobacterales</taxon>
        <taxon>Acetobacteraceae</taxon>
        <taxon>Sabulicella</taxon>
    </lineage>
</organism>